<accession>A0A8K0D2K5</accession>
<keyword evidence="10 12" id="KW-0739">Sodium transport</keyword>
<dbReference type="Proteomes" id="UP000801492">
    <property type="component" value="Unassembled WGS sequence"/>
</dbReference>
<evidence type="ECO:0000256" key="3">
    <source>
        <dbReference type="ARBA" id="ARBA00022448"/>
    </source>
</evidence>
<feature type="transmembrane region" description="Helical" evidence="13">
    <location>
        <begin position="365"/>
        <end position="388"/>
    </location>
</feature>
<keyword evidence="11 12" id="KW-0407">Ion channel</keyword>
<dbReference type="PANTHER" id="PTHR11690:SF247">
    <property type="entry name" value="PICKPOCKET 23, ISOFORM C"/>
    <property type="match status" value="1"/>
</dbReference>
<comment type="subcellular location">
    <subcellularLocation>
        <location evidence="1">Membrane</location>
        <topology evidence="1">Multi-pass membrane protein</topology>
    </subcellularLocation>
</comment>
<keyword evidence="9 13" id="KW-0472">Membrane</keyword>
<name>A0A8K0D2K5_IGNLU</name>
<evidence type="ECO:0000313" key="15">
    <source>
        <dbReference type="Proteomes" id="UP000801492"/>
    </source>
</evidence>
<evidence type="ECO:0000313" key="14">
    <source>
        <dbReference type="EMBL" id="KAF2898253.1"/>
    </source>
</evidence>
<dbReference type="EMBL" id="VTPC01003620">
    <property type="protein sequence ID" value="KAF2898253.1"/>
    <property type="molecule type" value="Genomic_DNA"/>
</dbReference>
<keyword evidence="4 12" id="KW-0894">Sodium channel</keyword>
<comment type="caution">
    <text evidence="14">The sequence shown here is derived from an EMBL/GenBank/DDBJ whole genome shotgun (WGS) entry which is preliminary data.</text>
</comment>
<dbReference type="InterPro" id="IPR001873">
    <property type="entry name" value="ENaC"/>
</dbReference>
<dbReference type="GO" id="GO:0005886">
    <property type="term" value="C:plasma membrane"/>
    <property type="evidence" value="ECO:0007669"/>
    <property type="project" value="TreeGrafter"/>
</dbReference>
<evidence type="ECO:0000256" key="9">
    <source>
        <dbReference type="ARBA" id="ARBA00023136"/>
    </source>
</evidence>
<evidence type="ECO:0000256" key="8">
    <source>
        <dbReference type="ARBA" id="ARBA00023065"/>
    </source>
</evidence>
<protein>
    <recommendedName>
        <fullName evidence="16">Sodium channel protein Nach</fullName>
    </recommendedName>
</protein>
<evidence type="ECO:0000256" key="5">
    <source>
        <dbReference type="ARBA" id="ARBA00022692"/>
    </source>
</evidence>
<dbReference type="OrthoDB" id="6238402at2759"/>
<evidence type="ECO:0000256" key="4">
    <source>
        <dbReference type="ARBA" id="ARBA00022461"/>
    </source>
</evidence>
<keyword evidence="7" id="KW-0915">Sodium</keyword>
<dbReference type="Gene3D" id="1.10.287.770">
    <property type="entry name" value="YojJ-like"/>
    <property type="match status" value="1"/>
</dbReference>
<evidence type="ECO:0000256" key="6">
    <source>
        <dbReference type="ARBA" id="ARBA00022989"/>
    </source>
</evidence>
<dbReference type="GO" id="GO:0015280">
    <property type="term" value="F:ligand-gated sodium channel activity"/>
    <property type="evidence" value="ECO:0007669"/>
    <property type="project" value="TreeGrafter"/>
</dbReference>
<keyword evidence="8 12" id="KW-0406">Ion transport</keyword>
<evidence type="ECO:0000256" key="7">
    <source>
        <dbReference type="ARBA" id="ARBA00023053"/>
    </source>
</evidence>
<keyword evidence="5 12" id="KW-0812">Transmembrane</keyword>
<keyword evidence="6 13" id="KW-1133">Transmembrane helix</keyword>
<evidence type="ECO:0000256" key="10">
    <source>
        <dbReference type="ARBA" id="ARBA00023201"/>
    </source>
</evidence>
<evidence type="ECO:0000256" key="1">
    <source>
        <dbReference type="ARBA" id="ARBA00004141"/>
    </source>
</evidence>
<gene>
    <name evidence="14" type="ORF">ILUMI_07924</name>
</gene>
<keyword evidence="3 12" id="KW-0813">Transport</keyword>
<dbReference type="Gene3D" id="2.60.470.10">
    <property type="entry name" value="Acid-sensing ion channels like domains"/>
    <property type="match status" value="1"/>
</dbReference>
<evidence type="ECO:0008006" key="16">
    <source>
        <dbReference type="Google" id="ProtNLM"/>
    </source>
</evidence>
<dbReference type="AlphaFoldDB" id="A0A8K0D2K5"/>
<organism evidence="14 15">
    <name type="scientific">Ignelater luminosus</name>
    <name type="common">Cucubano</name>
    <name type="synonym">Pyrophorus luminosus</name>
    <dbReference type="NCBI Taxonomy" id="2038154"/>
    <lineage>
        <taxon>Eukaryota</taxon>
        <taxon>Metazoa</taxon>
        <taxon>Ecdysozoa</taxon>
        <taxon>Arthropoda</taxon>
        <taxon>Hexapoda</taxon>
        <taxon>Insecta</taxon>
        <taxon>Pterygota</taxon>
        <taxon>Neoptera</taxon>
        <taxon>Endopterygota</taxon>
        <taxon>Coleoptera</taxon>
        <taxon>Polyphaga</taxon>
        <taxon>Elateriformia</taxon>
        <taxon>Elateroidea</taxon>
        <taxon>Elateridae</taxon>
        <taxon>Agrypninae</taxon>
        <taxon>Pyrophorini</taxon>
        <taxon>Ignelater</taxon>
    </lineage>
</organism>
<evidence type="ECO:0000256" key="2">
    <source>
        <dbReference type="ARBA" id="ARBA00007193"/>
    </source>
</evidence>
<reference evidence="14" key="1">
    <citation type="submission" date="2019-08" db="EMBL/GenBank/DDBJ databases">
        <title>The genome of the North American firefly Photinus pyralis.</title>
        <authorList>
            <consortium name="Photinus pyralis genome working group"/>
            <person name="Fallon T.R."/>
            <person name="Sander Lower S.E."/>
            <person name="Weng J.-K."/>
        </authorList>
    </citation>
    <scope>NUCLEOTIDE SEQUENCE</scope>
    <source>
        <strain evidence="14">TRF0915ILg1</strain>
        <tissue evidence="14">Whole body</tissue>
    </source>
</reference>
<keyword evidence="15" id="KW-1185">Reference proteome</keyword>
<evidence type="ECO:0000256" key="13">
    <source>
        <dbReference type="SAM" id="Phobius"/>
    </source>
</evidence>
<dbReference type="Pfam" id="PF00858">
    <property type="entry name" value="ASC"/>
    <property type="match status" value="1"/>
</dbReference>
<sequence length="493" mass="57475">MWFCCISVGAVATMVIIVSLWEKFQTNPTITGLDTDFHNWDVPFPALTLCPSIPSNITVIQDYIERKMSDVKNKKDLTEFLQKLSLFSYEILADFKKYTSKGYVSNTTNLRDFIFELMIPCEEMYEDCVWKADNYNCCKGFFPVFTESGFCYSFNSRHYEKKIPRQAEELPPFNMRYIQETDIKWSLKFTMLDSSDGIKFPLYIHNADEVPGIDMQPQHIWDFKVDRISFSVKQTYTTDDTRQLSIKQRKCIFENEVKLKIDHMYTYTACTRQCRMETAKRYCGCVPFFYPEIENFRHCRIHELACIADHLGTIKSVDRCNCQLGCSNTVYEVEKLNEHGSTDDVNRGLEAEFVSWPMVRYKREVLFGWVDLLVSFGGIAGLFLGFSLLSGVELIYYFTIRACCMVYLEPQELERLQREEVVKLKPSYDLSLVPYFIRTPVPISGIHEVAKGYFGFNLTTYTNNQIKPITVKRKNKNLDGEIIYPPFGIEFLP</sequence>
<evidence type="ECO:0000256" key="12">
    <source>
        <dbReference type="RuleBase" id="RU000679"/>
    </source>
</evidence>
<evidence type="ECO:0000256" key="11">
    <source>
        <dbReference type="ARBA" id="ARBA00023303"/>
    </source>
</evidence>
<proteinExistence type="inferred from homology"/>
<dbReference type="PANTHER" id="PTHR11690">
    <property type="entry name" value="AMILORIDE-SENSITIVE SODIUM CHANNEL-RELATED"/>
    <property type="match status" value="1"/>
</dbReference>
<comment type="similarity">
    <text evidence="2 12">Belongs to the amiloride-sensitive sodium channel (TC 1.A.6) family.</text>
</comment>